<organism evidence="1 2">
    <name type="scientific">Rhododendron molle</name>
    <name type="common">Chinese azalea</name>
    <name type="synonym">Azalea mollis</name>
    <dbReference type="NCBI Taxonomy" id="49168"/>
    <lineage>
        <taxon>Eukaryota</taxon>
        <taxon>Viridiplantae</taxon>
        <taxon>Streptophyta</taxon>
        <taxon>Embryophyta</taxon>
        <taxon>Tracheophyta</taxon>
        <taxon>Spermatophyta</taxon>
        <taxon>Magnoliopsida</taxon>
        <taxon>eudicotyledons</taxon>
        <taxon>Gunneridae</taxon>
        <taxon>Pentapetalae</taxon>
        <taxon>asterids</taxon>
        <taxon>Ericales</taxon>
        <taxon>Ericaceae</taxon>
        <taxon>Ericoideae</taxon>
        <taxon>Rhodoreae</taxon>
        <taxon>Rhododendron</taxon>
    </lineage>
</organism>
<proteinExistence type="predicted"/>
<gene>
    <name evidence="1" type="ORF">RHMOL_Rhmol05G0110300</name>
</gene>
<name>A0ACC0NMJ4_RHOML</name>
<reference evidence="1" key="1">
    <citation type="submission" date="2022-02" db="EMBL/GenBank/DDBJ databases">
        <title>Plant Genome Project.</title>
        <authorList>
            <person name="Zhang R.-G."/>
        </authorList>
    </citation>
    <scope>NUCLEOTIDE SEQUENCE</scope>
    <source>
        <strain evidence="1">AT1</strain>
    </source>
</reference>
<keyword evidence="2" id="KW-1185">Reference proteome</keyword>
<evidence type="ECO:0000313" key="2">
    <source>
        <dbReference type="Proteomes" id="UP001062846"/>
    </source>
</evidence>
<accession>A0ACC0NMJ4</accession>
<sequence length="487" mass="55195">MSPENPLPTSQFPLEKLLSLLLTQKTPQKTLTFWLKNAWKSDPVNTLELISHLCSHNKEGFYAAAIWLHQNHPLTLACSIGVFVNFGCLKDSLEILRAILADDHEEGEPEKEKATKEGEIARARRVVCKYRYDSDYRYLHERVSELFADALQSDLEFLKSGEAEKVSFASEYCPSIDSPYDKSTLKSLSQPKASVRSSRNKTKGVDKRFRFYVRIAAEYANVCNGSSFLAHHFIYAFKNLGERLEEVLLKRENLKNSIAVCYTSGSKNAATIDIRIAMSLLISELSENPWKSKTFTFSEHPKLWKIEGDSPHSKGQFIKKHLASGEKIDFGKVFDRILQAWMTERLSKDQMVKRVFVFSERGFDEGAKNFHKGEYREVWEGYGKRGHKTVPEIAFCSLRDCVSSTLTVCGPKGVVSTEEVMVGGFLKSLASLYLGREGVESADVLMESIRKQREDAVVRTQKQRDDALRLTQCGGEKCNELDPVVLD</sequence>
<dbReference type="EMBL" id="CM046392">
    <property type="protein sequence ID" value="KAI8554602.1"/>
    <property type="molecule type" value="Genomic_DNA"/>
</dbReference>
<evidence type="ECO:0000313" key="1">
    <source>
        <dbReference type="EMBL" id="KAI8554602.1"/>
    </source>
</evidence>
<comment type="caution">
    <text evidence="1">The sequence shown here is derived from an EMBL/GenBank/DDBJ whole genome shotgun (WGS) entry which is preliminary data.</text>
</comment>
<dbReference type="Proteomes" id="UP001062846">
    <property type="component" value="Chromosome 5"/>
</dbReference>
<protein>
    <submittedName>
        <fullName evidence="1">Uncharacterized protein</fullName>
    </submittedName>
</protein>